<reference evidence="2 3" key="1">
    <citation type="submission" date="2016-10" db="EMBL/GenBank/DDBJ databases">
        <authorList>
            <person name="de Groot N.N."/>
        </authorList>
    </citation>
    <scope>NUCLEOTIDE SEQUENCE [LARGE SCALE GENOMIC DNA]</scope>
    <source>
        <strain evidence="2 3">DSM 26656</strain>
    </source>
</reference>
<dbReference type="OrthoDB" id="3483205at2"/>
<organism evidence="2 3">
    <name type="scientific">Bosea lathyri</name>
    <dbReference type="NCBI Taxonomy" id="1036778"/>
    <lineage>
        <taxon>Bacteria</taxon>
        <taxon>Pseudomonadati</taxon>
        <taxon>Pseudomonadota</taxon>
        <taxon>Alphaproteobacteria</taxon>
        <taxon>Hyphomicrobiales</taxon>
        <taxon>Boseaceae</taxon>
        <taxon>Bosea</taxon>
    </lineage>
</organism>
<dbReference type="RefSeq" id="WP_103873749.1">
    <property type="nucleotide sequence ID" value="NZ_FNUY01000007.1"/>
</dbReference>
<dbReference type="AlphaFoldDB" id="A0A1H6BEP9"/>
<gene>
    <name evidence="2" type="ORF">SAMN04488115_107155</name>
</gene>
<feature type="domain" description="DUF4326" evidence="1">
    <location>
        <begin position="28"/>
        <end position="144"/>
    </location>
</feature>
<evidence type="ECO:0000313" key="3">
    <source>
        <dbReference type="Proteomes" id="UP000236743"/>
    </source>
</evidence>
<dbReference type="InterPro" id="IPR025475">
    <property type="entry name" value="DUF4326"/>
</dbReference>
<protein>
    <recommendedName>
        <fullName evidence="1">DUF4326 domain-containing protein</fullName>
    </recommendedName>
</protein>
<accession>A0A1H6BEP9</accession>
<dbReference type="Pfam" id="PF14216">
    <property type="entry name" value="DUF4326"/>
    <property type="match status" value="1"/>
</dbReference>
<name>A0A1H6BEP9_9HYPH</name>
<keyword evidence="3" id="KW-1185">Reference proteome</keyword>
<dbReference type="EMBL" id="FNUY01000007">
    <property type="protein sequence ID" value="SEG58825.1"/>
    <property type="molecule type" value="Genomic_DNA"/>
</dbReference>
<evidence type="ECO:0000313" key="2">
    <source>
        <dbReference type="EMBL" id="SEG58825.1"/>
    </source>
</evidence>
<evidence type="ECO:0000259" key="1">
    <source>
        <dbReference type="Pfam" id="PF14216"/>
    </source>
</evidence>
<sequence>MIKPVRLQLSRRNGFDLQAWSLGLNGLQAVKVTRPGPWGNPFNFRDSAYCWAALSYGCRADPTGRQEASVSAFREWIDPGHGMRTLSIELDPAIVSGERRLSLGPKVEVGRAPAMEEIRSKLRGRNLACWCRPGAPCHADVLVELANRPTCEALG</sequence>
<dbReference type="Proteomes" id="UP000236743">
    <property type="component" value="Unassembled WGS sequence"/>
</dbReference>
<proteinExistence type="predicted"/>